<gene>
    <name evidence="2" type="ORF">F9L04_06260</name>
</gene>
<dbReference type="InterPro" id="IPR003735">
    <property type="entry name" value="Metal_Tscrpt_repr"/>
</dbReference>
<reference evidence="2 3" key="1">
    <citation type="submission" date="2019-09" db="EMBL/GenBank/DDBJ databases">
        <title>Taxonomic organization of the family Brucellaceae based on a phylogenomic approach.</title>
        <authorList>
            <person name="Leclercq S."/>
            <person name="Cloeckaert A."/>
            <person name="Zygmunt M.S."/>
        </authorList>
    </citation>
    <scope>NUCLEOTIDE SEQUENCE [LARGE SCALE GENOMIC DNA]</scope>
    <source>
        <strain evidence="2 3">LMG 3313</strain>
    </source>
</reference>
<dbReference type="Pfam" id="PF02583">
    <property type="entry name" value="Trns_repr_metal"/>
    <property type="match status" value="1"/>
</dbReference>
<dbReference type="Gene3D" id="1.20.58.1000">
    <property type="entry name" value="Metal-sensitive repressor, helix protomer"/>
    <property type="match status" value="1"/>
</dbReference>
<protein>
    <submittedName>
        <fullName evidence="2">Metal/formaldehyde-sensitive transcriptional repressor</fullName>
    </submittedName>
</protein>
<dbReference type="PANTHER" id="PTHR33677">
    <property type="entry name" value="TRANSCRIPTIONAL REPRESSOR FRMR-RELATED"/>
    <property type="match status" value="1"/>
</dbReference>
<organism evidence="2 3">
    <name type="scientific">Brucella anthropi</name>
    <name type="common">Ochrobactrum anthropi</name>
    <dbReference type="NCBI Taxonomy" id="529"/>
    <lineage>
        <taxon>Bacteria</taxon>
        <taxon>Pseudomonadati</taxon>
        <taxon>Pseudomonadota</taxon>
        <taxon>Alphaproteobacteria</taxon>
        <taxon>Hyphomicrobiales</taxon>
        <taxon>Brucellaceae</taxon>
        <taxon>Brucella/Ochrobactrum group</taxon>
        <taxon>Brucella</taxon>
    </lineage>
</organism>
<dbReference type="PANTHER" id="PTHR33677:SF5">
    <property type="entry name" value="TRANSCRIPTIONAL REPRESSOR FRMR"/>
    <property type="match status" value="1"/>
</dbReference>
<name>A0A011SZH0_BRUAN</name>
<accession>A0A011SZH0</accession>
<dbReference type="GO" id="GO:0003677">
    <property type="term" value="F:DNA binding"/>
    <property type="evidence" value="ECO:0007669"/>
    <property type="project" value="InterPro"/>
</dbReference>
<dbReference type="EMBL" id="WBWS01000005">
    <property type="protein sequence ID" value="KAB2772326.1"/>
    <property type="molecule type" value="Genomic_DNA"/>
</dbReference>
<dbReference type="AlphaFoldDB" id="A0A011SZH0"/>
<evidence type="ECO:0000313" key="3">
    <source>
        <dbReference type="Proteomes" id="UP000481876"/>
    </source>
</evidence>
<evidence type="ECO:0000313" key="2">
    <source>
        <dbReference type="EMBL" id="KAB2772326.1"/>
    </source>
</evidence>
<dbReference type="RefSeq" id="WP_012093288.1">
    <property type="nucleotide sequence ID" value="NZ_CP008819.1"/>
</dbReference>
<dbReference type="GO" id="GO:0046872">
    <property type="term" value="F:metal ion binding"/>
    <property type="evidence" value="ECO:0007669"/>
    <property type="project" value="InterPro"/>
</dbReference>
<proteinExistence type="inferred from homology"/>
<dbReference type="GO" id="GO:0045892">
    <property type="term" value="P:negative regulation of DNA-templated transcription"/>
    <property type="evidence" value="ECO:0007669"/>
    <property type="project" value="UniProtKB-ARBA"/>
</dbReference>
<dbReference type="CDD" id="cd10153">
    <property type="entry name" value="RcnR-FrmR-like_DUF156"/>
    <property type="match status" value="1"/>
</dbReference>
<dbReference type="Proteomes" id="UP000481876">
    <property type="component" value="Unassembled WGS sequence"/>
</dbReference>
<evidence type="ECO:0000256" key="1">
    <source>
        <dbReference type="ARBA" id="ARBA00005260"/>
    </source>
</evidence>
<dbReference type="OMA" id="HILMHVA"/>
<comment type="similarity">
    <text evidence="1">Belongs to the FrmR/RcnR family.</text>
</comment>
<dbReference type="InterPro" id="IPR038390">
    <property type="entry name" value="Metal_Tscrpt_repr_sf"/>
</dbReference>
<sequence length="91" mass="10223">MTHTIREKQKLINRVRRIRGQLEGVERMLEEEKGCAEVMQVIAGVRGAVNGLMAEVIEDHILMHVADGALPQKERDEGAGELVDVVRAYMK</sequence>
<comment type="caution">
    <text evidence="2">The sequence shown here is derived from an EMBL/GenBank/DDBJ whole genome shotgun (WGS) entry which is preliminary data.</text>
</comment>
<dbReference type="KEGG" id="oah:DR92_4315"/>